<organism evidence="1 2">
    <name type="scientific">Tanacetum coccineum</name>
    <dbReference type="NCBI Taxonomy" id="301880"/>
    <lineage>
        <taxon>Eukaryota</taxon>
        <taxon>Viridiplantae</taxon>
        <taxon>Streptophyta</taxon>
        <taxon>Embryophyta</taxon>
        <taxon>Tracheophyta</taxon>
        <taxon>Spermatophyta</taxon>
        <taxon>Magnoliopsida</taxon>
        <taxon>eudicotyledons</taxon>
        <taxon>Gunneridae</taxon>
        <taxon>Pentapetalae</taxon>
        <taxon>asterids</taxon>
        <taxon>campanulids</taxon>
        <taxon>Asterales</taxon>
        <taxon>Asteraceae</taxon>
        <taxon>Asteroideae</taxon>
        <taxon>Anthemideae</taxon>
        <taxon>Anthemidinae</taxon>
        <taxon>Tanacetum</taxon>
    </lineage>
</organism>
<dbReference type="EMBL" id="BQNB010014625">
    <property type="protein sequence ID" value="GJT30436.1"/>
    <property type="molecule type" value="Genomic_DNA"/>
</dbReference>
<keyword evidence="2" id="KW-1185">Reference proteome</keyword>
<reference evidence="1" key="1">
    <citation type="journal article" date="2022" name="Int. J. Mol. Sci.">
        <title>Draft Genome of Tanacetum Coccineum: Genomic Comparison of Closely Related Tanacetum-Family Plants.</title>
        <authorList>
            <person name="Yamashiro T."/>
            <person name="Shiraishi A."/>
            <person name="Nakayama K."/>
            <person name="Satake H."/>
        </authorList>
    </citation>
    <scope>NUCLEOTIDE SEQUENCE</scope>
</reference>
<gene>
    <name evidence="1" type="ORF">Tco_0910711</name>
</gene>
<evidence type="ECO:0000313" key="1">
    <source>
        <dbReference type="EMBL" id="GJT30436.1"/>
    </source>
</evidence>
<protein>
    <submittedName>
        <fullName evidence="1">Uncharacterized protein</fullName>
    </submittedName>
</protein>
<name>A0ABQ5CWX1_9ASTR</name>
<comment type="caution">
    <text evidence="1">The sequence shown here is derived from an EMBL/GenBank/DDBJ whole genome shotgun (WGS) entry which is preliminary data.</text>
</comment>
<dbReference type="Proteomes" id="UP001151760">
    <property type="component" value="Unassembled WGS sequence"/>
</dbReference>
<accession>A0ABQ5CWX1</accession>
<reference evidence="1" key="2">
    <citation type="submission" date="2022-01" db="EMBL/GenBank/DDBJ databases">
        <authorList>
            <person name="Yamashiro T."/>
            <person name="Shiraishi A."/>
            <person name="Satake H."/>
            <person name="Nakayama K."/>
        </authorList>
    </citation>
    <scope>NUCLEOTIDE SEQUENCE</scope>
</reference>
<proteinExistence type="predicted"/>
<evidence type="ECO:0000313" key="2">
    <source>
        <dbReference type="Proteomes" id="UP001151760"/>
    </source>
</evidence>
<sequence length="296" mass="34636">MILNSVQNGPLVWPTVVEEDDPTRTKKYEELSVAEKLQADCDLKATNIVLQGLPPDVYVLVNPHTLQKRVWAELCLLCKARKLSLQENECELYDEMRLVKCQYKFSGNSLPPKWSKFVTDVKLARDLYTTNYDQLAALCNLRKALKSYEKSRWSIAEISAMHFNLVYKDKDFMDMLPTGRLKFEDLISNYTSLWKATFHDFIYMTSEGLWILLVQNRLFNLKGDVIVHLAAALYMANNLEMDYTNVMPRRRWSHLDKKMSCIMIKDIDRQLLDRMLLRSLEKFVGGREYGEDLRLL</sequence>